<dbReference type="Proteomes" id="UP001434337">
    <property type="component" value="Chromosome"/>
</dbReference>
<keyword evidence="3" id="KW-0808">Transferase</keyword>
<evidence type="ECO:0000256" key="3">
    <source>
        <dbReference type="ARBA" id="ARBA00022679"/>
    </source>
</evidence>
<dbReference type="InterPro" id="IPR008271">
    <property type="entry name" value="Ser/Thr_kinase_AS"/>
</dbReference>
<dbReference type="EMBL" id="CP115965">
    <property type="protein sequence ID" value="WZW98719.1"/>
    <property type="molecule type" value="Genomic_DNA"/>
</dbReference>
<keyword evidence="4 7" id="KW-0547">Nucleotide-binding</keyword>
<accession>A0ABZ3C7K9</accession>
<dbReference type="RefSeq" id="WP_342372691.1">
    <property type="nucleotide sequence ID" value="NZ_CP115965.1"/>
</dbReference>
<keyword evidence="9" id="KW-0472">Membrane</keyword>
<keyword evidence="6 7" id="KW-0067">ATP-binding</keyword>
<dbReference type="Gene3D" id="1.10.510.10">
    <property type="entry name" value="Transferase(Phosphotransferase) domain 1"/>
    <property type="match status" value="1"/>
</dbReference>
<dbReference type="InterPro" id="IPR011009">
    <property type="entry name" value="Kinase-like_dom_sf"/>
</dbReference>
<dbReference type="PROSITE" id="PS00107">
    <property type="entry name" value="PROTEIN_KINASE_ATP"/>
    <property type="match status" value="1"/>
</dbReference>
<keyword evidence="5 11" id="KW-0418">Kinase</keyword>
<dbReference type="PANTHER" id="PTHR43289">
    <property type="entry name" value="MITOGEN-ACTIVATED PROTEIN KINASE KINASE KINASE 20-RELATED"/>
    <property type="match status" value="1"/>
</dbReference>
<evidence type="ECO:0000259" key="10">
    <source>
        <dbReference type="PROSITE" id="PS50011"/>
    </source>
</evidence>
<evidence type="ECO:0000256" key="5">
    <source>
        <dbReference type="ARBA" id="ARBA00022777"/>
    </source>
</evidence>
<dbReference type="CDD" id="cd14014">
    <property type="entry name" value="STKc_PknB_like"/>
    <property type="match status" value="1"/>
</dbReference>
<dbReference type="PANTHER" id="PTHR43289:SF6">
    <property type="entry name" value="SERINE_THREONINE-PROTEIN KINASE NEKL-3"/>
    <property type="match status" value="1"/>
</dbReference>
<organism evidence="11 12">
    <name type="scientific">Propioniciclava soli</name>
    <dbReference type="NCBI Taxonomy" id="2775081"/>
    <lineage>
        <taxon>Bacteria</taxon>
        <taxon>Bacillati</taxon>
        <taxon>Actinomycetota</taxon>
        <taxon>Actinomycetes</taxon>
        <taxon>Propionibacteriales</taxon>
        <taxon>Propionibacteriaceae</taxon>
        <taxon>Propioniciclava</taxon>
    </lineage>
</organism>
<dbReference type="SMART" id="SM00220">
    <property type="entry name" value="S_TKc"/>
    <property type="match status" value="1"/>
</dbReference>
<dbReference type="PROSITE" id="PS50011">
    <property type="entry name" value="PROTEIN_KINASE_DOM"/>
    <property type="match status" value="1"/>
</dbReference>
<protein>
    <recommendedName>
        <fullName evidence="1">non-specific serine/threonine protein kinase</fullName>
        <ecNumber evidence="1">2.7.11.1</ecNumber>
    </recommendedName>
</protein>
<evidence type="ECO:0000256" key="4">
    <source>
        <dbReference type="ARBA" id="ARBA00022741"/>
    </source>
</evidence>
<evidence type="ECO:0000256" key="6">
    <source>
        <dbReference type="ARBA" id="ARBA00022840"/>
    </source>
</evidence>
<feature type="transmembrane region" description="Helical" evidence="9">
    <location>
        <begin position="358"/>
        <end position="378"/>
    </location>
</feature>
<keyword evidence="12" id="KW-1185">Reference proteome</keyword>
<dbReference type="Gene3D" id="3.30.200.20">
    <property type="entry name" value="Phosphorylase Kinase, domain 1"/>
    <property type="match status" value="1"/>
</dbReference>
<reference evidence="11 12" key="1">
    <citation type="journal article" date="2023" name="Environ Microbiome">
        <title>A coral-associated actinobacterium mitigates coral bleaching under heat stress.</title>
        <authorList>
            <person name="Li J."/>
            <person name="Zou Y."/>
            <person name="Li Q."/>
            <person name="Zhang J."/>
            <person name="Bourne D.G."/>
            <person name="Lyu Y."/>
            <person name="Liu C."/>
            <person name="Zhang S."/>
        </authorList>
    </citation>
    <scope>NUCLEOTIDE SEQUENCE [LARGE SCALE GENOMIC DNA]</scope>
    <source>
        <strain evidence="11 12">SCSIO 13291</strain>
    </source>
</reference>
<dbReference type="InterPro" id="IPR017441">
    <property type="entry name" value="Protein_kinase_ATP_BS"/>
</dbReference>
<dbReference type="Pfam" id="PF00069">
    <property type="entry name" value="Pkinase"/>
    <property type="match status" value="1"/>
</dbReference>
<feature type="region of interest" description="Disordered" evidence="8">
    <location>
        <begin position="272"/>
        <end position="352"/>
    </location>
</feature>
<keyword evidence="9" id="KW-1133">Transmembrane helix</keyword>
<dbReference type="GO" id="GO:0016301">
    <property type="term" value="F:kinase activity"/>
    <property type="evidence" value="ECO:0007669"/>
    <property type="project" value="UniProtKB-KW"/>
</dbReference>
<dbReference type="InterPro" id="IPR000719">
    <property type="entry name" value="Prot_kinase_dom"/>
</dbReference>
<sequence length="531" mass="55338">MREGDVVGDRYRLGAPLGRGAMGQVFRAHDDRLDRDVAVKVVDLSAATDPDVADRFHREAIATARLNHPNIVTIFDADTEGQTAFLVMELLPGRPLSQVIRENGPLPLADAIRIAGEVARALVATHRIGVVHRDIKPANIMMDARSVKLLDFGIAQISLDASAALTRPATTLGTAAYMSPEQARGERATAASDVYALGGVLMAMLTGQPAFPGDHAVAVLHRQINDPVPWVRQRRPDVPATVDDLVHRMLAKNPEARPHTTEVVTALQHLARNLPDPRRPAPPAPPTAVASRPIDAPGVTAVMPADAAARASAPPPPWQAPPPSQPSMQQASRAGGGQSMAPLPGQRSPARRSPLGRAAVWLVVIIVALLVLAVVWALGTSVFGVATPANPPSPTPAASSTTEPMPASPTTSAPAPTSVPTLIPVPLPSISLPSVTLPSVNEAALSAALQGVDAALTSIDASRSDGARDAQADLREQWADVTANSDDHAATVAAVSDFRESLGEYTEEGDVTAVESQLIGVAVGLVEAALG</sequence>
<dbReference type="SUPFAM" id="SSF56112">
    <property type="entry name" value="Protein kinase-like (PK-like)"/>
    <property type="match status" value="1"/>
</dbReference>
<feature type="binding site" evidence="7">
    <location>
        <position position="40"/>
    </location>
    <ligand>
        <name>ATP</name>
        <dbReference type="ChEBI" id="CHEBI:30616"/>
    </ligand>
</feature>
<feature type="domain" description="Protein kinase" evidence="10">
    <location>
        <begin position="11"/>
        <end position="272"/>
    </location>
</feature>
<feature type="region of interest" description="Disordered" evidence="8">
    <location>
        <begin position="385"/>
        <end position="417"/>
    </location>
</feature>
<evidence type="ECO:0000256" key="8">
    <source>
        <dbReference type="SAM" id="MobiDB-lite"/>
    </source>
</evidence>
<evidence type="ECO:0000256" key="2">
    <source>
        <dbReference type="ARBA" id="ARBA00022527"/>
    </source>
</evidence>
<evidence type="ECO:0000313" key="11">
    <source>
        <dbReference type="EMBL" id="WZW98719.1"/>
    </source>
</evidence>
<name>A0ABZ3C7K9_9ACTN</name>
<feature type="compositionally biased region" description="Pro residues" evidence="8">
    <location>
        <begin position="313"/>
        <end position="325"/>
    </location>
</feature>
<evidence type="ECO:0000256" key="9">
    <source>
        <dbReference type="SAM" id="Phobius"/>
    </source>
</evidence>
<evidence type="ECO:0000256" key="1">
    <source>
        <dbReference type="ARBA" id="ARBA00012513"/>
    </source>
</evidence>
<keyword evidence="9" id="KW-0812">Transmembrane</keyword>
<dbReference type="EC" id="2.7.11.1" evidence="1"/>
<evidence type="ECO:0000313" key="12">
    <source>
        <dbReference type="Proteomes" id="UP001434337"/>
    </source>
</evidence>
<dbReference type="PROSITE" id="PS00108">
    <property type="entry name" value="PROTEIN_KINASE_ST"/>
    <property type="match status" value="1"/>
</dbReference>
<evidence type="ECO:0000256" key="7">
    <source>
        <dbReference type="PROSITE-ProRule" id="PRU10141"/>
    </source>
</evidence>
<gene>
    <name evidence="11" type="ORF">PCC79_00485</name>
</gene>
<feature type="compositionally biased region" description="Low complexity" evidence="8">
    <location>
        <begin position="396"/>
        <end position="417"/>
    </location>
</feature>
<proteinExistence type="predicted"/>
<keyword evidence="2" id="KW-0723">Serine/threonine-protein kinase</keyword>